<keyword evidence="3" id="KW-1185">Reference proteome</keyword>
<dbReference type="eggNOG" id="ENOG502SJTZ">
    <property type="taxonomic scope" value="Eukaryota"/>
</dbReference>
<dbReference type="EnsemblProtists" id="PYU1_T009513">
    <property type="protein sequence ID" value="PYU1_T009513"/>
    <property type="gene ID" value="PYU1_G009495"/>
</dbReference>
<evidence type="ECO:0008006" key="4">
    <source>
        <dbReference type="Google" id="ProtNLM"/>
    </source>
</evidence>
<reference evidence="3" key="1">
    <citation type="journal article" date="2010" name="Genome Biol.">
        <title>Genome sequence of the necrotrophic plant pathogen Pythium ultimum reveals original pathogenicity mechanisms and effector repertoire.</title>
        <authorList>
            <person name="Levesque C.A."/>
            <person name="Brouwer H."/>
            <person name="Cano L."/>
            <person name="Hamilton J.P."/>
            <person name="Holt C."/>
            <person name="Huitema E."/>
            <person name="Raffaele S."/>
            <person name="Robideau G.P."/>
            <person name="Thines M."/>
            <person name="Win J."/>
            <person name="Zerillo M.M."/>
            <person name="Beakes G.W."/>
            <person name="Boore J.L."/>
            <person name="Busam D."/>
            <person name="Dumas B."/>
            <person name="Ferriera S."/>
            <person name="Fuerstenberg S.I."/>
            <person name="Gachon C.M."/>
            <person name="Gaulin E."/>
            <person name="Govers F."/>
            <person name="Grenville-Briggs L."/>
            <person name="Horner N."/>
            <person name="Hostetler J."/>
            <person name="Jiang R.H."/>
            <person name="Johnson J."/>
            <person name="Krajaejun T."/>
            <person name="Lin H."/>
            <person name="Meijer H.J."/>
            <person name="Moore B."/>
            <person name="Morris P."/>
            <person name="Phuntmart V."/>
            <person name="Puiu D."/>
            <person name="Shetty J."/>
            <person name="Stajich J.E."/>
            <person name="Tripathy S."/>
            <person name="Wawra S."/>
            <person name="van West P."/>
            <person name="Whitty B.R."/>
            <person name="Coutinho P.M."/>
            <person name="Henrissat B."/>
            <person name="Martin F."/>
            <person name="Thomas P.D."/>
            <person name="Tyler B.M."/>
            <person name="De Vries R.P."/>
            <person name="Kamoun S."/>
            <person name="Yandell M."/>
            <person name="Tisserat N."/>
            <person name="Buell C.R."/>
        </authorList>
    </citation>
    <scope>NUCLEOTIDE SEQUENCE</scope>
    <source>
        <strain evidence="3">DAOM:BR144</strain>
    </source>
</reference>
<reference evidence="2" key="3">
    <citation type="submission" date="2015-02" db="UniProtKB">
        <authorList>
            <consortium name="EnsemblProtists"/>
        </authorList>
    </citation>
    <scope>IDENTIFICATION</scope>
    <source>
        <strain evidence="2">DAOM BR144</strain>
    </source>
</reference>
<dbReference type="InParanoid" id="K3WX15"/>
<accession>K3WX15</accession>
<reference evidence="3" key="2">
    <citation type="submission" date="2010-04" db="EMBL/GenBank/DDBJ databases">
        <authorList>
            <person name="Buell R."/>
            <person name="Hamilton J."/>
            <person name="Hostetler J."/>
        </authorList>
    </citation>
    <scope>NUCLEOTIDE SEQUENCE [LARGE SCALE GENOMIC DNA]</scope>
    <source>
        <strain evidence="3">DAOM:BR144</strain>
    </source>
</reference>
<evidence type="ECO:0000313" key="2">
    <source>
        <dbReference type="EnsemblProtists" id="PYU1_T009513"/>
    </source>
</evidence>
<dbReference type="STRING" id="431595.K3WX15"/>
<name>K3WX15_GLOUD</name>
<dbReference type="EMBL" id="GL376622">
    <property type="status" value="NOT_ANNOTATED_CDS"/>
    <property type="molecule type" value="Genomic_DNA"/>
</dbReference>
<evidence type="ECO:0000313" key="3">
    <source>
        <dbReference type="Proteomes" id="UP000019132"/>
    </source>
</evidence>
<dbReference type="AlphaFoldDB" id="K3WX15"/>
<feature type="region of interest" description="Disordered" evidence="1">
    <location>
        <begin position="282"/>
        <end position="305"/>
    </location>
</feature>
<proteinExistence type="predicted"/>
<organism evidence="2 3">
    <name type="scientific">Globisporangium ultimum (strain ATCC 200006 / CBS 805.95 / DAOM BR144)</name>
    <name type="common">Pythium ultimum</name>
    <dbReference type="NCBI Taxonomy" id="431595"/>
    <lineage>
        <taxon>Eukaryota</taxon>
        <taxon>Sar</taxon>
        <taxon>Stramenopiles</taxon>
        <taxon>Oomycota</taxon>
        <taxon>Peronosporomycetes</taxon>
        <taxon>Pythiales</taxon>
        <taxon>Pythiaceae</taxon>
        <taxon>Globisporangium</taxon>
    </lineage>
</organism>
<dbReference type="HOGENOM" id="CLU_838059_0_0_1"/>
<dbReference type="Proteomes" id="UP000019132">
    <property type="component" value="Unassembled WGS sequence"/>
</dbReference>
<protein>
    <recommendedName>
        <fullName evidence="4">Dynein heavy chain linker domain-containing protein</fullName>
    </recommendedName>
</protein>
<dbReference type="VEuPathDB" id="FungiDB:PYU1_G009495"/>
<evidence type="ECO:0000256" key="1">
    <source>
        <dbReference type="SAM" id="MobiDB-lite"/>
    </source>
</evidence>
<sequence>MMQYAIRVIRDKSSVRRQDIPTGKQNAQRKIQPEEDVLYLVYDKFPPCCFRNVYWLQFTDEIQVQQKREWDYFTLGSLGFTHFQNSAITEFFDIADWVDEKRAFDHMTMMKDQRQLISKILRHASNKINEMDRALPGLYKLFLKDLLKEVDGRIEKVTKIPTSFEDATVWLTQISEMMPSHAFRQLFDAKCANLSKLQDILKDRGASWLESEAHERVRKLELDWESTFDTLIVCLDRVQDRDSEHRRSFRDLTTRTDEYIDAELRIIRRDFENIPMTLEERSYDGKSRSKMKKQEKDTNALKNDISSDRLKEKLAQRLTYRSYPVNSYSSRL</sequence>